<keyword evidence="2" id="KW-1185">Reference proteome</keyword>
<name>A0A0R1JS25_9LACO</name>
<evidence type="ECO:0000313" key="2">
    <source>
        <dbReference type="Proteomes" id="UP000051804"/>
    </source>
</evidence>
<evidence type="ECO:0008006" key="3">
    <source>
        <dbReference type="Google" id="ProtNLM"/>
    </source>
</evidence>
<reference evidence="1 2" key="1">
    <citation type="journal article" date="2015" name="Genome Announc.">
        <title>Expanding the biotechnology potential of lactobacilli through comparative genomics of 213 strains and associated genera.</title>
        <authorList>
            <person name="Sun Z."/>
            <person name="Harris H.M."/>
            <person name="McCann A."/>
            <person name="Guo C."/>
            <person name="Argimon S."/>
            <person name="Zhang W."/>
            <person name="Yang X."/>
            <person name="Jeffery I.B."/>
            <person name="Cooney J.C."/>
            <person name="Kagawa T.F."/>
            <person name="Liu W."/>
            <person name="Song Y."/>
            <person name="Salvetti E."/>
            <person name="Wrobel A."/>
            <person name="Rasinkangas P."/>
            <person name="Parkhill J."/>
            <person name="Rea M.C."/>
            <person name="O'Sullivan O."/>
            <person name="Ritari J."/>
            <person name="Douillard F.P."/>
            <person name="Paul Ross R."/>
            <person name="Yang R."/>
            <person name="Briner A.E."/>
            <person name="Felis G.E."/>
            <person name="de Vos W.M."/>
            <person name="Barrangou R."/>
            <person name="Klaenhammer T.R."/>
            <person name="Caufield P.W."/>
            <person name="Cui Y."/>
            <person name="Zhang H."/>
            <person name="O'Toole P.W."/>
        </authorList>
    </citation>
    <scope>NUCLEOTIDE SEQUENCE [LARGE SCALE GENOMIC DNA]</scope>
    <source>
        <strain evidence="1 2">JCM 17158</strain>
    </source>
</reference>
<dbReference type="Proteomes" id="UP000051804">
    <property type="component" value="Unassembled WGS sequence"/>
</dbReference>
<organism evidence="1 2">
    <name type="scientific">Lacticaseibacillus nasuensis JCM 17158</name>
    <dbReference type="NCBI Taxonomy" id="1291734"/>
    <lineage>
        <taxon>Bacteria</taxon>
        <taxon>Bacillati</taxon>
        <taxon>Bacillota</taxon>
        <taxon>Bacilli</taxon>
        <taxon>Lactobacillales</taxon>
        <taxon>Lactobacillaceae</taxon>
        <taxon>Lacticaseibacillus</taxon>
    </lineage>
</organism>
<proteinExistence type="predicted"/>
<protein>
    <recommendedName>
        <fullName evidence="3">YvrJ family protein</fullName>
    </recommendedName>
</protein>
<comment type="caution">
    <text evidence="1">The sequence shown here is derived from an EMBL/GenBank/DDBJ whole genome shotgun (WGS) entry which is preliminary data.</text>
</comment>
<dbReference type="RefSeq" id="WP_175265361.1">
    <property type="nucleotide sequence ID" value="NZ_AZDJ01000002.1"/>
</dbReference>
<evidence type="ECO:0000313" key="1">
    <source>
        <dbReference type="EMBL" id="KRK74093.1"/>
    </source>
</evidence>
<gene>
    <name evidence="1" type="ORF">FD02_GL001417</name>
</gene>
<dbReference type="AlphaFoldDB" id="A0A0R1JS25"/>
<dbReference type="EMBL" id="AZDJ01000002">
    <property type="protein sequence ID" value="KRK74093.1"/>
    <property type="molecule type" value="Genomic_DNA"/>
</dbReference>
<sequence length="56" mass="6234">MDAETLKLILEQAGGFAIAIVVLLRLEKKFDLLTTEIQKLLTELDRFITNSGGKSQ</sequence>
<dbReference type="PATRIC" id="fig|1291734.4.peg.1458"/>
<dbReference type="STRING" id="1291734.FD02_GL001417"/>
<accession>A0A0R1JS25</accession>